<evidence type="ECO:0000256" key="10">
    <source>
        <dbReference type="ARBA" id="ARBA00023229"/>
    </source>
</evidence>
<dbReference type="CDD" id="cd00685">
    <property type="entry name" value="Trans_IPPS_HT"/>
    <property type="match status" value="1"/>
</dbReference>
<dbReference type="NCBIfam" id="NF045485">
    <property type="entry name" value="FPPsyn"/>
    <property type="match status" value="1"/>
</dbReference>
<evidence type="ECO:0000313" key="13">
    <source>
        <dbReference type="Proteomes" id="UP000836841"/>
    </source>
</evidence>
<dbReference type="AlphaFoldDB" id="A0AAU9S0W6"/>
<keyword evidence="13" id="KW-1185">Reference proteome</keyword>
<dbReference type="InterPro" id="IPR053378">
    <property type="entry name" value="Prenyl_diphosphate_synthase"/>
</dbReference>
<dbReference type="SFLD" id="SFLDS00005">
    <property type="entry name" value="Isoprenoid_Synthase_Type_I"/>
    <property type="match status" value="1"/>
</dbReference>
<keyword evidence="8" id="KW-0125">Carotenoid biosynthesis</keyword>
<comment type="cofactor">
    <cofactor evidence="1">
        <name>Mg(2+)</name>
        <dbReference type="ChEBI" id="CHEBI:18420"/>
    </cofactor>
</comment>
<dbReference type="SUPFAM" id="SSF48576">
    <property type="entry name" value="Terpenoid synthases"/>
    <property type="match status" value="1"/>
</dbReference>
<comment type="pathway">
    <text evidence="2">Isoprenoid biosynthesis; geranyl diphosphate biosynthesis; geranyl diphosphate from dimethylallyl diphosphate and isopentenyl diphosphate: step 1/1.</text>
</comment>
<dbReference type="EMBL" id="OU466859">
    <property type="protein sequence ID" value="CAH2053245.1"/>
    <property type="molecule type" value="Genomic_DNA"/>
</dbReference>
<dbReference type="InterPro" id="IPR008949">
    <property type="entry name" value="Isoprenoid_synthase_dom_sf"/>
</dbReference>
<evidence type="ECO:0000256" key="6">
    <source>
        <dbReference type="ARBA" id="ARBA00022679"/>
    </source>
</evidence>
<dbReference type="GO" id="GO:0046872">
    <property type="term" value="F:metal ion binding"/>
    <property type="evidence" value="ECO:0007669"/>
    <property type="project" value="UniProtKB-KW"/>
</dbReference>
<organism evidence="12 13">
    <name type="scientific">Thlaspi arvense</name>
    <name type="common">Field penny-cress</name>
    <dbReference type="NCBI Taxonomy" id="13288"/>
    <lineage>
        <taxon>Eukaryota</taxon>
        <taxon>Viridiplantae</taxon>
        <taxon>Streptophyta</taxon>
        <taxon>Embryophyta</taxon>
        <taxon>Tracheophyta</taxon>
        <taxon>Spermatophyta</taxon>
        <taxon>Magnoliopsida</taxon>
        <taxon>eudicotyledons</taxon>
        <taxon>Gunneridae</taxon>
        <taxon>Pentapetalae</taxon>
        <taxon>rosids</taxon>
        <taxon>malvids</taxon>
        <taxon>Brassicales</taxon>
        <taxon>Brassicaceae</taxon>
        <taxon>Thlaspideae</taxon>
        <taxon>Thlaspi</taxon>
    </lineage>
</organism>
<dbReference type="SFLD" id="SFLDG01017">
    <property type="entry name" value="Polyprenyl_Transferase_Like"/>
    <property type="match status" value="1"/>
</dbReference>
<comment type="pathway">
    <text evidence="3">Isoprenoid biosynthesis; farnesyl diphosphate biosynthesis; farnesyl diphosphate from geranyl diphosphate and isopentenyl diphosphate: step 1/1.</text>
</comment>
<dbReference type="InterPro" id="IPR000092">
    <property type="entry name" value="Polyprenyl_synt"/>
</dbReference>
<evidence type="ECO:0000313" key="12">
    <source>
        <dbReference type="EMBL" id="CAH2053245.1"/>
    </source>
</evidence>
<reference evidence="12 13" key="1">
    <citation type="submission" date="2022-03" db="EMBL/GenBank/DDBJ databases">
        <authorList>
            <person name="Nunn A."/>
            <person name="Chopra R."/>
            <person name="Nunn A."/>
            <person name="Contreras Garrido A."/>
        </authorList>
    </citation>
    <scope>NUCLEOTIDE SEQUENCE [LARGE SCALE GENOMIC DNA]</scope>
</reference>
<keyword evidence="6 11" id="KW-0808">Transferase</keyword>
<evidence type="ECO:0000256" key="5">
    <source>
        <dbReference type="ARBA" id="ARBA00006706"/>
    </source>
</evidence>
<dbReference type="PANTHER" id="PTHR43281:SF33">
    <property type="entry name" value="GERANYLGERANYL PYROPHOSPHATE SYNTHASE 7, CHLOROPLASTIC"/>
    <property type="match status" value="1"/>
</dbReference>
<dbReference type="Gene3D" id="1.10.600.10">
    <property type="entry name" value="Farnesyl Diphosphate Synthase"/>
    <property type="match status" value="1"/>
</dbReference>
<dbReference type="PROSITE" id="PS00723">
    <property type="entry name" value="POLYPRENYL_SYNTHASE_1"/>
    <property type="match status" value="1"/>
</dbReference>
<dbReference type="FunFam" id="1.10.600.10:FF:000001">
    <property type="entry name" value="Geranylgeranyl diphosphate synthase"/>
    <property type="match status" value="1"/>
</dbReference>
<dbReference type="GO" id="GO:0016117">
    <property type="term" value="P:carotenoid biosynthetic process"/>
    <property type="evidence" value="ECO:0007669"/>
    <property type="project" value="UniProtKB-KW"/>
</dbReference>
<dbReference type="Pfam" id="PF00348">
    <property type="entry name" value="polyprenyl_synt"/>
    <property type="match status" value="1"/>
</dbReference>
<evidence type="ECO:0000256" key="1">
    <source>
        <dbReference type="ARBA" id="ARBA00001946"/>
    </source>
</evidence>
<keyword evidence="7" id="KW-0479">Metal-binding</keyword>
<evidence type="ECO:0000256" key="3">
    <source>
        <dbReference type="ARBA" id="ARBA00005035"/>
    </source>
</evidence>
<evidence type="ECO:0000256" key="9">
    <source>
        <dbReference type="ARBA" id="ARBA00022842"/>
    </source>
</evidence>
<evidence type="ECO:0000256" key="2">
    <source>
        <dbReference type="ARBA" id="ARBA00004932"/>
    </source>
</evidence>
<evidence type="ECO:0000256" key="11">
    <source>
        <dbReference type="RuleBase" id="RU004466"/>
    </source>
</evidence>
<accession>A0AAU9S0W6</accession>
<keyword evidence="9" id="KW-0460">Magnesium</keyword>
<protein>
    <submittedName>
        <fullName evidence="12">Uncharacterized protein</fullName>
    </submittedName>
</protein>
<dbReference type="InterPro" id="IPR033749">
    <property type="entry name" value="Polyprenyl_synt_CS"/>
</dbReference>
<dbReference type="Proteomes" id="UP000836841">
    <property type="component" value="Chromosome 3"/>
</dbReference>
<keyword evidence="10" id="KW-0414">Isoprene biosynthesis</keyword>
<name>A0AAU9S0W6_THLAR</name>
<proteinExistence type="inferred from homology"/>
<sequence length="339" mass="37174">MNKRIMRPRYNAFTVARATLSRLHHRRILTAPNPSEGFDFICYMASKAKSINKALNDAVPLGTNPLVLKIREAMRFSLLSNGKRVRPVLCLAACELVGGHESTAMAAACAVEMIHASSLIQDDLPCMDDECLRRGKPTNHKIFGEDVAILTADAFISLAVTHTVAATSENVPPARVLRAVTEMMKAVGTDGLVAGQAADLEGERMRLEENNMGLEHLEFTHVHKTAALLEAAAVMGGILGGGCDEEIERLRSYARCVGLMFQVVDDVLDVTKSSKELGKTTGRDLIAGKLTYPRVMGVEKSREYAEKLNREAWEHLRGFDQDKVAPLLSLADYIVSRQN</sequence>
<dbReference type="GO" id="GO:0004311">
    <property type="term" value="F:geranylgeranyl diphosphate synthase activity"/>
    <property type="evidence" value="ECO:0007669"/>
    <property type="project" value="TreeGrafter"/>
</dbReference>
<gene>
    <name evidence="12" type="ORF">TAV2_LOCUS9107</name>
</gene>
<dbReference type="PROSITE" id="PS00444">
    <property type="entry name" value="POLYPRENYL_SYNTHASE_2"/>
    <property type="match status" value="1"/>
</dbReference>
<evidence type="ECO:0000256" key="7">
    <source>
        <dbReference type="ARBA" id="ARBA00022723"/>
    </source>
</evidence>
<comment type="similarity">
    <text evidence="5 11">Belongs to the FPP/GGPP synthase family.</text>
</comment>
<dbReference type="PANTHER" id="PTHR43281">
    <property type="entry name" value="FARNESYL DIPHOSPHATE SYNTHASE"/>
    <property type="match status" value="1"/>
</dbReference>
<comment type="pathway">
    <text evidence="4">Isoprenoid biosynthesis; geranylgeranyl diphosphate biosynthesis; geranylgeranyl diphosphate from farnesyl diphosphate and isopentenyl diphosphate: step 1/1.</text>
</comment>
<dbReference type="GO" id="GO:0005737">
    <property type="term" value="C:cytoplasm"/>
    <property type="evidence" value="ECO:0007669"/>
    <property type="project" value="UniProtKB-ARBA"/>
</dbReference>
<evidence type="ECO:0000256" key="4">
    <source>
        <dbReference type="ARBA" id="ARBA00005221"/>
    </source>
</evidence>
<evidence type="ECO:0000256" key="8">
    <source>
        <dbReference type="ARBA" id="ARBA00022746"/>
    </source>
</evidence>